<proteinExistence type="predicted"/>
<accession>A0A0B7N1H6</accession>
<gene>
    <name evidence="1" type="primary">PARPA_06058.1 scaffold 20777</name>
</gene>
<keyword evidence="2" id="KW-1185">Reference proteome</keyword>
<reference evidence="1 2" key="1">
    <citation type="submission" date="2014-09" db="EMBL/GenBank/DDBJ databases">
        <authorList>
            <person name="Ellenberger Sabrina"/>
        </authorList>
    </citation>
    <scope>NUCLEOTIDE SEQUENCE [LARGE SCALE GENOMIC DNA]</scope>
    <source>
        <strain evidence="1 2">CBS 412.66</strain>
    </source>
</reference>
<evidence type="ECO:0008006" key="3">
    <source>
        <dbReference type="Google" id="ProtNLM"/>
    </source>
</evidence>
<evidence type="ECO:0000313" key="1">
    <source>
        <dbReference type="EMBL" id="CEP12136.1"/>
    </source>
</evidence>
<dbReference type="OrthoDB" id="2282358at2759"/>
<sequence>MPGRFIGDNGLTLQLTKLIANQTSSDCIALILDQEKAYDRVHTTTYLRAVMQRFNISSTLTYTFDPFLRPIQQNPDFKGFDFHVEADLSPPSSTIDDLVTSFQQLLEISDIPENTDAHATNNSLPTSLPSLAVKILAYADDTLVYLREQC</sequence>
<organism evidence="1 2">
    <name type="scientific">Parasitella parasitica</name>
    <dbReference type="NCBI Taxonomy" id="35722"/>
    <lineage>
        <taxon>Eukaryota</taxon>
        <taxon>Fungi</taxon>
        <taxon>Fungi incertae sedis</taxon>
        <taxon>Mucoromycota</taxon>
        <taxon>Mucoromycotina</taxon>
        <taxon>Mucoromycetes</taxon>
        <taxon>Mucorales</taxon>
        <taxon>Mucorineae</taxon>
        <taxon>Mucoraceae</taxon>
        <taxon>Parasitella</taxon>
    </lineage>
</organism>
<dbReference type="AlphaFoldDB" id="A0A0B7N1H6"/>
<evidence type="ECO:0000313" key="2">
    <source>
        <dbReference type="Proteomes" id="UP000054107"/>
    </source>
</evidence>
<dbReference type="EMBL" id="LN727414">
    <property type="protein sequence ID" value="CEP12136.1"/>
    <property type="molecule type" value="Genomic_DNA"/>
</dbReference>
<name>A0A0B7N1H6_9FUNG</name>
<protein>
    <recommendedName>
        <fullName evidence="3">Reverse transcriptase domain-containing protein</fullName>
    </recommendedName>
</protein>
<dbReference type="Proteomes" id="UP000054107">
    <property type="component" value="Unassembled WGS sequence"/>
</dbReference>